<dbReference type="PROSITE" id="PS50850">
    <property type="entry name" value="MFS"/>
    <property type="match status" value="1"/>
</dbReference>
<feature type="transmembrane region" description="Helical" evidence="2">
    <location>
        <begin position="347"/>
        <end position="365"/>
    </location>
</feature>
<evidence type="ECO:0000313" key="4">
    <source>
        <dbReference type="EMBL" id="GMT29226.1"/>
    </source>
</evidence>
<keyword evidence="2" id="KW-1133">Transmembrane helix</keyword>
<feature type="transmembrane region" description="Helical" evidence="2">
    <location>
        <begin position="324"/>
        <end position="341"/>
    </location>
</feature>
<dbReference type="InterPro" id="IPR036259">
    <property type="entry name" value="MFS_trans_sf"/>
</dbReference>
<organism evidence="4 5">
    <name type="scientific">Pristionchus fissidentatus</name>
    <dbReference type="NCBI Taxonomy" id="1538716"/>
    <lineage>
        <taxon>Eukaryota</taxon>
        <taxon>Metazoa</taxon>
        <taxon>Ecdysozoa</taxon>
        <taxon>Nematoda</taxon>
        <taxon>Chromadorea</taxon>
        <taxon>Rhabditida</taxon>
        <taxon>Rhabditina</taxon>
        <taxon>Diplogasteromorpha</taxon>
        <taxon>Diplogasteroidea</taxon>
        <taxon>Neodiplogasteridae</taxon>
        <taxon>Pristionchus</taxon>
    </lineage>
</organism>
<feature type="domain" description="Major facilitator superfamily (MFS) profile" evidence="3">
    <location>
        <begin position="14"/>
        <end position="438"/>
    </location>
</feature>
<reference evidence="4" key="1">
    <citation type="submission" date="2023-10" db="EMBL/GenBank/DDBJ databases">
        <title>Genome assembly of Pristionchus species.</title>
        <authorList>
            <person name="Yoshida K."/>
            <person name="Sommer R.J."/>
        </authorList>
    </citation>
    <scope>NUCLEOTIDE SEQUENCE</scope>
    <source>
        <strain evidence="4">RS5133</strain>
    </source>
</reference>
<feature type="transmembrane region" description="Helical" evidence="2">
    <location>
        <begin position="147"/>
        <end position="167"/>
    </location>
</feature>
<dbReference type="InterPro" id="IPR011701">
    <property type="entry name" value="MFS"/>
</dbReference>
<dbReference type="SUPFAM" id="SSF103473">
    <property type="entry name" value="MFS general substrate transporter"/>
    <property type="match status" value="1"/>
</dbReference>
<dbReference type="GO" id="GO:0022857">
    <property type="term" value="F:transmembrane transporter activity"/>
    <property type="evidence" value="ECO:0007669"/>
    <property type="project" value="InterPro"/>
</dbReference>
<accession>A0AAV5WEB7</accession>
<dbReference type="Pfam" id="PF07690">
    <property type="entry name" value="MFS_1"/>
    <property type="match status" value="1"/>
</dbReference>
<proteinExistence type="predicted"/>
<dbReference type="AlphaFoldDB" id="A0AAV5WEB7"/>
<feature type="non-terminal residue" evidence="4">
    <location>
        <position position="1"/>
    </location>
</feature>
<dbReference type="EMBL" id="BTSY01000005">
    <property type="protein sequence ID" value="GMT29226.1"/>
    <property type="molecule type" value="Genomic_DNA"/>
</dbReference>
<feature type="transmembrane region" description="Helical" evidence="2">
    <location>
        <begin position="58"/>
        <end position="76"/>
    </location>
</feature>
<protein>
    <recommendedName>
        <fullName evidence="3">Major facilitator superfamily (MFS) profile domain-containing protein</fullName>
    </recommendedName>
</protein>
<feature type="transmembrane region" description="Helical" evidence="2">
    <location>
        <begin position="119"/>
        <end position="140"/>
    </location>
</feature>
<keyword evidence="2" id="KW-0472">Membrane</keyword>
<feature type="transmembrane region" description="Helical" evidence="2">
    <location>
        <begin position="12"/>
        <end position="38"/>
    </location>
</feature>
<feature type="transmembrane region" description="Helical" evidence="2">
    <location>
        <begin position="179"/>
        <end position="199"/>
    </location>
</feature>
<evidence type="ECO:0000256" key="1">
    <source>
        <dbReference type="ARBA" id="ARBA00004141"/>
    </source>
</evidence>
<feature type="transmembrane region" description="Helical" evidence="2">
    <location>
        <begin position="412"/>
        <end position="436"/>
    </location>
</feature>
<evidence type="ECO:0000259" key="3">
    <source>
        <dbReference type="PROSITE" id="PS50850"/>
    </source>
</evidence>
<keyword evidence="5" id="KW-1185">Reference proteome</keyword>
<feature type="transmembrane region" description="Helical" evidence="2">
    <location>
        <begin position="238"/>
        <end position="266"/>
    </location>
</feature>
<gene>
    <name evidence="4" type="ORF">PFISCL1PPCAC_20523</name>
</gene>
<keyword evidence="2" id="KW-0812">Transmembrane</keyword>
<dbReference type="PANTHER" id="PTHR45757">
    <property type="entry name" value="PROTEIN CBG23364-RELATED"/>
    <property type="match status" value="1"/>
</dbReference>
<dbReference type="InterPro" id="IPR020846">
    <property type="entry name" value="MFS_dom"/>
</dbReference>
<dbReference type="PANTHER" id="PTHR45757:SF33">
    <property type="entry name" value="MAJOR FACILITATOR SUPERFAMILY (MFS) PROFILE DOMAIN-CONTAINING PROTEIN"/>
    <property type="match status" value="1"/>
</dbReference>
<dbReference type="GO" id="GO:0016020">
    <property type="term" value="C:membrane"/>
    <property type="evidence" value="ECO:0007669"/>
    <property type="project" value="UniProtKB-SubCell"/>
</dbReference>
<dbReference type="Gene3D" id="1.20.1250.20">
    <property type="entry name" value="MFS general substrate transporter like domains"/>
    <property type="match status" value="2"/>
</dbReference>
<name>A0AAV5WEB7_9BILA</name>
<comment type="caution">
    <text evidence="4">The sequence shown here is derived from an EMBL/GenBank/DDBJ whole genome shotgun (WGS) entry which is preliminary data.</text>
</comment>
<sequence length="441" mass="48092">VKSSKIDLRYPIVFLSMLALSALMSNVVCFNFVVLFMPSTLERENVNHTYIGYSKDERTLLFSSVAIGALVAVVPVSHATHSYGTRKVFFAAGLLTTVATALIPPLSRISLSCFVALRFMQGMSVAAAMPTVGSVTSNWASLGQHGLFMSTLTTFGQISAIFSMPVAGYLCMTSLGWKAVFYLHSLVSAVIFVAWYIVYRNQPAKHPWISTTELGTIHRGKSAADLLKFDSKGKRKQIPYLAIVSTPAVWAVWIGALGDLVAVQLIHIFSPLYLHEVLGYSVQKTGWTAALPVLFQFFVKIFAGHSSDKIATVSETTKLRIYNSLALGASGLFMAALAFVPRGYPTWGIVLLTLSNAMFGFNGGGFNKCATLVSRQYSHFVMANIQVILCLSMLISPILVNSMLRTGAVSEWRLVFLSHAALLIICNVIFCVLTTAKPALW</sequence>
<evidence type="ECO:0000313" key="5">
    <source>
        <dbReference type="Proteomes" id="UP001432322"/>
    </source>
</evidence>
<feature type="non-terminal residue" evidence="4">
    <location>
        <position position="441"/>
    </location>
</feature>
<feature type="transmembrane region" description="Helical" evidence="2">
    <location>
        <begin position="88"/>
        <end position="107"/>
    </location>
</feature>
<comment type="subcellular location">
    <subcellularLocation>
        <location evidence="1">Membrane</location>
        <topology evidence="1">Multi-pass membrane protein</topology>
    </subcellularLocation>
</comment>
<feature type="transmembrane region" description="Helical" evidence="2">
    <location>
        <begin position="377"/>
        <end position="400"/>
    </location>
</feature>
<evidence type="ECO:0000256" key="2">
    <source>
        <dbReference type="SAM" id="Phobius"/>
    </source>
</evidence>
<dbReference type="Proteomes" id="UP001432322">
    <property type="component" value="Unassembled WGS sequence"/>
</dbReference>
<feature type="transmembrane region" description="Helical" evidence="2">
    <location>
        <begin position="286"/>
        <end position="303"/>
    </location>
</feature>